<evidence type="ECO:0000256" key="1">
    <source>
        <dbReference type="SAM" id="SignalP"/>
    </source>
</evidence>
<keyword evidence="4" id="KW-1185">Reference proteome</keyword>
<dbReference type="Proteomes" id="UP000799770">
    <property type="component" value="Unassembled WGS sequence"/>
</dbReference>
<name>A0A6A5Z8X3_9PLEO</name>
<dbReference type="EMBL" id="ML977324">
    <property type="protein sequence ID" value="KAF2114841.1"/>
    <property type="molecule type" value="Genomic_DNA"/>
</dbReference>
<dbReference type="InterPro" id="IPR036673">
    <property type="entry name" value="Cyanovirin-N_sf"/>
</dbReference>
<feature type="chain" id="PRO_5025493206" evidence="1">
    <location>
        <begin position="21"/>
        <end position="266"/>
    </location>
</feature>
<protein>
    <submittedName>
        <fullName evidence="3">Cyanovirin-N</fullName>
    </submittedName>
</protein>
<dbReference type="SMART" id="SM01111">
    <property type="entry name" value="CVNH"/>
    <property type="match status" value="1"/>
</dbReference>
<evidence type="ECO:0000313" key="3">
    <source>
        <dbReference type="EMBL" id="KAF2114841.1"/>
    </source>
</evidence>
<dbReference type="Gene3D" id="2.30.60.10">
    <property type="entry name" value="Cyanovirin-N"/>
    <property type="match status" value="1"/>
</dbReference>
<keyword evidence="1" id="KW-0732">Signal</keyword>
<evidence type="ECO:0000259" key="2">
    <source>
        <dbReference type="SMART" id="SM01111"/>
    </source>
</evidence>
<feature type="signal peptide" evidence="1">
    <location>
        <begin position="1"/>
        <end position="20"/>
    </location>
</feature>
<reference evidence="3" key="1">
    <citation type="journal article" date="2020" name="Stud. Mycol.">
        <title>101 Dothideomycetes genomes: a test case for predicting lifestyles and emergence of pathogens.</title>
        <authorList>
            <person name="Haridas S."/>
            <person name="Albert R."/>
            <person name="Binder M."/>
            <person name="Bloem J."/>
            <person name="Labutti K."/>
            <person name="Salamov A."/>
            <person name="Andreopoulos B."/>
            <person name="Baker S."/>
            <person name="Barry K."/>
            <person name="Bills G."/>
            <person name="Bluhm B."/>
            <person name="Cannon C."/>
            <person name="Castanera R."/>
            <person name="Culley D."/>
            <person name="Daum C."/>
            <person name="Ezra D."/>
            <person name="Gonzalez J."/>
            <person name="Henrissat B."/>
            <person name="Kuo A."/>
            <person name="Liang C."/>
            <person name="Lipzen A."/>
            <person name="Lutzoni F."/>
            <person name="Magnuson J."/>
            <person name="Mondo S."/>
            <person name="Nolan M."/>
            <person name="Ohm R."/>
            <person name="Pangilinan J."/>
            <person name="Park H.-J."/>
            <person name="Ramirez L."/>
            <person name="Alfaro M."/>
            <person name="Sun H."/>
            <person name="Tritt A."/>
            <person name="Yoshinaga Y."/>
            <person name="Zwiers L.-H."/>
            <person name="Turgeon B."/>
            <person name="Goodwin S."/>
            <person name="Spatafora J."/>
            <person name="Crous P."/>
            <person name="Grigoriev I."/>
        </authorList>
    </citation>
    <scope>NUCLEOTIDE SEQUENCE</scope>
    <source>
        <strain evidence="3">CBS 627.86</strain>
    </source>
</reference>
<accession>A0A6A5Z8X3</accession>
<evidence type="ECO:0000313" key="4">
    <source>
        <dbReference type="Proteomes" id="UP000799770"/>
    </source>
</evidence>
<dbReference type="Pfam" id="PF08881">
    <property type="entry name" value="CVNH"/>
    <property type="match status" value="1"/>
</dbReference>
<dbReference type="SUPFAM" id="SSF51322">
    <property type="entry name" value="Cyanovirin-N"/>
    <property type="match status" value="1"/>
</dbReference>
<proteinExistence type="predicted"/>
<dbReference type="InterPro" id="IPR011058">
    <property type="entry name" value="Cyanovirin-N"/>
</dbReference>
<sequence length="266" mass="28776">MVSSKVAVSLISLALTAVDAIPLAARLIGGDCTDFHLQGQWLVANCLPSQNTTTRIQSTIYLPNKITNHEGTLEWKQKGGYSQTCADCRIVDGPGLNCQCRPTGGPRKNTTLTLDEHIKNYSGHLLTDLDGTPTPPPISSSIDIPSDLTWSTFQGDNQCYSTNADSCKNFSPSPGSCPKQATAISSDGIPVQCQAFRIPVSIPVWETFGSLRVDASSQAYEVEIYDNLDCTGSPIKTIGPDKYGTCEKMPRQGYAFSVMPLWNADY</sequence>
<dbReference type="AlphaFoldDB" id="A0A6A5Z8X3"/>
<dbReference type="OrthoDB" id="4672515at2759"/>
<feature type="domain" description="Cyanovirin-N" evidence="2">
    <location>
        <begin position="32"/>
        <end position="127"/>
    </location>
</feature>
<gene>
    <name evidence="3" type="ORF">BDV96DRAFT_86300</name>
</gene>
<organism evidence="3 4">
    <name type="scientific">Lophiotrema nucula</name>
    <dbReference type="NCBI Taxonomy" id="690887"/>
    <lineage>
        <taxon>Eukaryota</taxon>
        <taxon>Fungi</taxon>
        <taxon>Dikarya</taxon>
        <taxon>Ascomycota</taxon>
        <taxon>Pezizomycotina</taxon>
        <taxon>Dothideomycetes</taxon>
        <taxon>Pleosporomycetidae</taxon>
        <taxon>Pleosporales</taxon>
        <taxon>Lophiotremataceae</taxon>
        <taxon>Lophiotrema</taxon>
    </lineage>
</organism>